<dbReference type="GO" id="GO:0048306">
    <property type="term" value="F:calcium-dependent protein binding"/>
    <property type="evidence" value="ECO:0007669"/>
    <property type="project" value="UniProtKB-ARBA"/>
</dbReference>
<protein>
    <submittedName>
        <fullName evidence="7">Programmed cell death protein 6</fullName>
    </submittedName>
</protein>
<comment type="subcellular location">
    <subcellularLocation>
        <location evidence="1">Cytoplasm</location>
    </subcellularLocation>
</comment>
<evidence type="ECO:0000259" key="6">
    <source>
        <dbReference type="PROSITE" id="PS50222"/>
    </source>
</evidence>
<dbReference type="Gene3D" id="1.10.238.10">
    <property type="entry name" value="EF-hand"/>
    <property type="match status" value="1"/>
</dbReference>
<evidence type="ECO:0000256" key="5">
    <source>
        <dbReference type="ARBA" id="ARBA00022837"/>
    </source>
</evidence>
<evidence type="ECO:0000256" key="3">
    <source>
        <dbReference type="ARBA" id="ARBA00022723"/>
    </source>
</evidence>
<keyword evidence="2" id="KW-0963">Cytoplasm</keyword>
<keyword evidence="4" id="KW-0677">Repeat</keyword>
<dbReference type="SMART" id="SM00054">
    <property type="entry name" value="EFh"/>
    <property type="match status" value="4"/>
</dbReference>
<dbReference type="PANTHER" id="PTHR46212:SF9">
    <property type="entry name" value="PROGRAMMED CELL DEATH PROTEIN 6"/>
    <property type="match status" value="1"/>
</dbReference>
<dbReference type="Pfam" id="PF13499">
    <property type="entry name" value="EF-hand_7"/>
    <property type="match status" value="2"/>
</dbReference>
<accession>A0A6G1SE22</accession>
<organism evidence="7">
    <name type="scientific">Aceria tosichella</name>
    <name type="common">wheat curl mite</name>
    <dbReference type="NCBI Taxonomy" id="561515"/>
    <lineage>
        <taxon>Eukaryota</taxon>
        <taxon>Metazoa</taxon>
        <taxon>Ecdysozoa</taxon>
        <taxon>Arthropoda</taxon>
        <taxon>Chelicerata</taxon>
        <taxon>Arachnida</taxon>
        <taxon>Acari</taxon>
        <taxon>Acariformes</taxon>
        <taxon>Trombidiformes</taxon>
        <taxon>Prostigmata</taxon>
        <taxon>Eupodina</taxon>
        <taxon>Eriophyoidea</taxon>
        <taxon>Eriophyidae</taxon>
        <taxon>Eriophyinae</taxon>
        <taxon>Aceriini</taxon>
        <taxon>Aceria</taxon>
    </lineage>
</organism>
<evidence type="ECO:0000313" key="7">
    <source>
        <dbReference type="EMBL" id="MDE48744.1"/>
    </source>
</evidence>
<dbReference type="InterPro" id="IPR051426">
    <property type="entry name" value="Peflin/Sorcin_CaBP"/>
</dbReference>
<dbReference type="InterPro" id="IPR011992">
    <property type="entry name" value="EF-hand-dom_pair"/>
</dbReference>
<feature type="domain" description="EF-hand" evidence="6">
    <location>
        <begin position="141"/>
        <end position="176"/>
    </location>
</feature>
<dbReference type="InterPro" id="IPR018247">
    <property type="entry name" value="EF_Hand_1_Ca_BS"/>
</dbReference>
<sequence length="176" mass="20554">MAAPPVQADEGFLRKIFQQVDKDRSNAINATELQACLSNGTWEPFNAETIKLMITMFDRSHKGQLNYEEFKQLWKYIEDWRQCFLSFDKDKSGYINKEELKLALTTFGYQLSDTFYDLLLVKFVKGGQGRIYFDDFIQICVSLQTITAAFRHHDTDSDGVITIKYEDFLKLIFSLR</sequence>
<dbReference type="InterPro" id="IPR002048">
    <property type="entry name" value="EF_hand_dom"/>
</dbReference>
<dbReference type="GO" id="GO:0005737">
    <property type="term" value="C:cytoplasm"/>
    <property type="evidence" value="ECO:0007669"/>
    <property type="project" value="UniProtKB-SubCell"/>
</dbReference>
<feature type="domain" description="EF-hand" evidence="6">
    <location>
        <begin position="75"/>
        <end position="110"/>
    </location>
</feature>
<evidence type="ECO:0000256" key="1">
    <source>
        <dbReference type="ARBA" id="ARBA00004496"/>
    </source>
</evidence>
<feature type="domain" description="EF-hand" evidence="6">
    <location>
        <begin position="8"/>
        <end position="43"/>
    </location>
</feature>
<dbReference type="EMBL" id="GGYP01003973">
    <property type="protein sequence ID" value="MDE48744.1"/>
    <property type="molecule type" value="Transcribed_RNA"/>
</dbReference>
<dbReference type="SUPFAM" id="SSF47473">
    <property type="entry name" value="EF-hand"/>
    <property type="match status" value="1"/>
</dbReference>
<dbReference type="AlphaFoldDB" id="A0A6G1SE22"/>
<name>A0A6G1SE22_9ACAR</name>
<keyword evidence="3" id="KW-0479">Metal-binding</keyword>
<dbReference type="PROSITE" id="PS50222">
    <property type="entry name" value="EF_HAND_2"/>
    <property type="match status" value="3"/>
</dbReference>
<gene>
    <name evidence="7" type="primary">PDCD6_1</name>
    <name evidence="7" type="ORF">g.4675</name>
</gene>
<dbReference type="GO" id="GO:0005509">
    <property type="term" value="F:calcium ion binding"/>
    <property type="evidence" value="ECO:0007669"/>
    <property type="project" value="InterPro"/>
</dbReference>
<evidence type="ECO:0000256" key="2">
    <source>
        <dbReference type="ARBA" id="ARBA00022490"/>
    </source>
</evidence>
<keyword evidence="5" id="KW-0106">Calcium</keyword>
<reference evidence="7" key="1">
    <citation type="submission" date="2018-10" db="EMBL/GenBank/DDBJ databases">
        <title>Transcriptome assembly of Aceria tosichella (Wheat curl mite) Type 2.</title>
        <authorList>
            <person name="Scully E.D."/>
            <person name="Geib S.M."/>
            <person name="Palmer N.A."/>
            <person name="Gupta A.K."/>
            <person name="Sarath G."/>
            <person name="Tatineni S."/>
        </authorList>
    </citation>
    <scope>NUCLEOTIDE SEQUENCE</scope>
    <source>
        <strain evidence="7">LincolnNE</strain>
    </source>
</reference>
<proteinExistence type="predicted"/>
<evidence type="ECO:0000256" key="4">
    <source>
        <dbReference type="ARBA" id="ARBA00022737"/>
    </source>
</evidence>
<dbReference type="PANTHER" id="PTHR46212">
    <property type="entry name" value="PEFLIN"/>
    <property type="match status" value="1"/>
</dbReference>
<dbReference type="PROSITE" id="PS00018">
    <property type="entry name" value="EF_HAND_1"/>
    <property type="match status" value="2"/>
</dbReference>